<feature type="signal peptide" evidence="1">
    <location>
        <begin position="1"/>
        <end position="19"/>
    </location>
</feature>
<feature type="domain" description="Thioredoxin" evidence="2">
    <location>
        <begin position="87"/>
        <end position="223"/>
    </location>
</feature>
<gene>
    <name evidence="3" type="ORF">HERILL_LOCUS10989</name>
</gene>
<dbReference type="SUPFAM" id="SSF52833">
    <property type="entry name" value="Thioredoxin-like"/>
    <property type="match status" value="1"/>
</dbReference>
<dbReference type="OrthoDB" id="1899781at2759"/>
<dbReference type="Pfam" id="PF00085">
    <property type="entry name" value="Thioredoxin"/>
    <property type="match status" value="1"/>
</dbReference>
<dbReference type="InParanoid" id="A0A7R8UXF6"/>
<evidence type="ECO:0000256" key="1">
    <source>
        <dbReference type="SAM" id="SignalP"/>
    </source>
</evidence>
<dbReference type="Gene3D" id="3.40.30.10">
    <property type="entry name" value="Glutaredoxin"/>
    <property type="match status" value="1"/>
</dbReference>
<dbReference type="OMA" id="LACLANY"/>
<feature type="chain" id="PRO_5030901754" description="Thioredoxin domain-containing protein" evidence="1">
    <location>
        <begin position="20"/>
        <end position="297"/>
    </location>
</feature>
<proteinExistence type="predicted"/>
<dbReference type="InterPro" id="IPR042418">
    <property type="entry name" value="TXNDC15"/>
</dbReference>
<dbReference type="EMBL" id="LR899012">
    <property type="protein sequence ID" value="CAD7088356.1"/>
    <property type="molecule type" value="Genomic_DNA"/>
</dbReference>
<keyword evidence="4" id="KW-1185">Reference proteome</keyword>
<protein>
    <recommendedName>
        <fullName evidence="2">Thioredoxin domain-containing protein</fullName>
    </recommendedName>
</protein>
<dbReference type="Proteomes" id="UP000594454">
    <property type="component" value="Chromosome 4"/>
</dbReference>
<evidence type="ECO:0000313" key="4">
    <source>
        <dbReference type="Proteomes" id="UP000594454"/>
    </source>
</evidence>
<dbReference type="GO" id="GO:0005929">
    <property type="term" value="C:cilium"/>
    <property type="evidence" value="ECO:0007669"/>
    <property type="project" value="TreeGrafter"/>
</dbReference>
<dbReference type="PANTHER" id="PTHR14684">
    <property type="entry name" value="THIOREDOXIN DOMAIN-CONTAINING PROTEIN 15"/>
    <property type="match status" value="1"/>
</dbReference>
<organism evidence="3 4">
    <name type="scientific">Hermetia illucens</name>
    <name type="common">Black soldier fly</name>
    <dbReference type="NCBI Taxonomy" id="343691"/>
    <lineage>
        <taxon>Eukaryota</taxon>
        <taxon>Metazoa</taxon>
        <taxon>Ecdysozoa</taxon>
        <taxon>Arthropoda</taxon>
        <taxon>Hexapoda</taxon>
        <taxon>Insecta</taxon>
        <taxon>Pterygota</taxon>
        <taxon>Neoptera</taxon>
        <taxon>Endopterygota</taxon>
        <taxon>Diptera</taxon>
        <taxon>Brachycera</taxon>
        <taxon>Stratiomyomorpha</taxon>
        <taxon>Stratiomyidae</taxon>
        <taxon>Hermetiinae</taxon>
        <taxon>Hermetia</taxon>
    </lineage>
</organism>
<dbReference type="FunCoup" id="A0A7R8UXF6">
    <property type="interactions" value="10"/>
</dbReference>
<reference evidence="3 4" key="1">
    <citation type="submission" date="2020-11" db="EMBL/GenBank/DDBJ databases">
        <authorList>
            <person name="Wallbank WR R."/>
            <person name="Pardo Diaz C."/>
            <person name="Kozak K."/>
            <person name="Martin S."/>
            <person name="Jiggins C."/>
            <person name="Moest M."/>
            <person name="Warren A I."/>
            <person name="Generalovic N T."/>
            <person name="Byers J.R.P. K."/>
            <person name="Montejo-Kovacevich G."/>
            <person name="Yen C E."/>
        </authorList>
    </citation>
    <scope>NUCLEOTIDE SEQUENCE [LARGE SCALE GENOMIC DNA]</scope>
</reference>
<evidence type="ECO:0000313" key="3">
    <source>
        <dbReference type="EMBL" id="CAD7088356.1"/>
    </source>
</evidence>
<name>A0A7R8UXF6_HERIL</name>
<accession>A0A7R8UXF6</accession>
<evidence type="ECO:0000259" key="2">
    <source>
        <dbReference type="PROSITE" id="PS51352"/>
    </source>
</evidence>
<dbReference type="PANTHER" id="PTHR14684:SF2">
    <property type="entry name" value="THIOREDOXIN DOMAIN-CONTAINING PROTEIN 15"/>
    <property type="match status" value="1"/>
</dbReference>
<dbReference type="InterPro" id="IPR013766">
    <property type="entry name" value="Thioredoxin_domain"/>
</dbReference>
<dbReference type="GO" id="GO:0060271">
    <property type="term" value="P:cilium assembly"/>
    <property type="evidence" value="ECO:0007669"/>
    <property type="project" value="TreeGrafter"/>
</dbReference>
<keyword evidence="1" id="KW-0732">Signal</keyword>
<dbReference type="InterPro" id="IPR036249">
    <property type="entry name" value="Thioredoxin-like_sf"/>
</dbReference>
<sequence length="297" mass="33311">MMRWLKFLTFLVICRHVHSLELKGLQLLVSLISGEFMEPRTRNEDETATVPATREGYTNYTFIDFITFPGKKICDKNDPNKTLNQGQKPDGRRPPIKVKCLGGRGNNTVHVVQSMKDALTVLAPHGNSTKRSVEGNCTLVLFYTKSCLSSAVVAPHYNALARQFPDIKVAAIDAFKFYTFNTEFGIVGLPTIMLFHQGRPIVKFNDSSATVNNFANFVTKHTGIKAVSNSAYVTSEDFQGPLSSKVEKEPDPYLYLAWAFIAVCGGYYFTKSKLYTQIIEMIKRNWQESEAQHEGGS</sequence>
<dbReference type="PROSITE" id="PS51352">
    <property type="entry name" value="THIOREDOXIN_2"/>
    <property type="match status" value="1"/>
</dbReference>
<dbReference type="AlphaFoldDB" id="A0A7R8UXF6"/>